<dbReference type="InterPro" id="IPR000608">
    <property type="entry name" value="UBC"/>
</dbReference>
<evidence type="ECO:0000259" key="1">
    <source>
        <dbReference type="PROSITE" id="PS50127"/>
    </source>
</evidence>
<feature type="domain" description="UBC core" evidence="1">
    <location>
        <begin position="176"/>
        <end position="359"/>
    </location>
</feature>
<dbReference type="STRING" id="318479.A0A0N4UI94"/>
<gene>
    <name evidence="2" type="ORF">DME_LOCUS9952</name>
</gene>
<name>A0A0N4UI94_DRAME</name>
<accession>A0A0N4UI94</accession>
<dbReference type="SUPFAM" id="SSF54495">
    <property type="entry name" value="UBC-like"/>
    <property type="match status" value="1"/>
</dbReference>
<dbReference type="CDD" id="cd23802">
    <property type="entry name" value="UBCc_UBE2Q"/>
    <property type="match status" value="1"/>
</dbReference>
<dbReference type="OrthoDB" id="109543at2759"/>
<sequence>MSLQQLRQDIKRLEALFPKSHKFVQIRKAAIDELVVHFNHPKGKQIIVTANILEDYPQIAPVWFSECEDSVITATLQSLTDAESPCNILTQVHDLTLNLCQYFEIAPPSELSDLKSSYMDECDEGMESDIDMSSLQNCSKSVDDDEMLEEGKVVLERLNQAQVRQHVSGTIAGSVTATDRLMKELREIYKSEHYKKGIHIFHPYFLKLMIYLLYSLSVYSIELIDDSLYNWHVRLKKVDPDSHLAMDLKTLYNTENQDHLLFQFLFKDTFPFEPPFVRLVSPMIQNGFILNGGALCMEILTKQGWSSAYSLENLILQIAATLVKGKARIQFDIKGQYSLQKAQTSFNSLVQIHAKSGWFTPPKADG</sequence>
<evidence type="ECO:0000313" key="5">
    <source>
        <dbReference type="WBParaSite" id="DME_0000731601-mRNA-1"/>
    </source>
</evidence>
<dbReference type="Gene3D" id="3.10.110.10">
    <property type="entry name" value="Ubiquitin Conjugating Enzyme"/>
    <property type="match status" value="1"/>
</dbReference>
<dbReference type="EMBL" id="UYYG01001197">
    <property type="protein sequence ID" value="VDN59979.1"/>
    <property type="molecule type" value="Genomic_DNA"/>
</dbReference>
<protein>
    <submittedName>
        <fullName evidence="5">UBIQUITIN_CONJUGAT_2 domain-containing protein</fullName>
    </submittedName>
</protein>
<dbReference type="AlphaFoldDB" id="A0A0N4UI94"/>
<evidence type="ECO:0000313" key="3">
    <source>
        <dbReference type="Proteomes" id="UP000038040"/>
    </source>
</evidence>
<dbReference type="InterPro" id="IPR016135">
    <property type="entry name" value="UBQ-conjugating_enzyme/RWD"/>
</dbReference>
<dbReference type="Pfam" id="PF00179">
    <property type="entry name" value="UQ_con"/>
    <property type="match status" value="1"/>
</dbReference>
<evidence type="ECO:0000313" key="4">
    <source>
        <dbReference type="Proteomes" id="UP000274756"/>
    </source>
</evidence>
<dbReference type="Proteomes" id="UP000038040">
    <property type="component" value="Unplaced"/>
</dbReference>
<organism evidence="3 5">
    <name type="scientific">Dracunculus medinensis</name>
    <name type="common">Guinea worm</name>
    <dbReference type="NCBI Taxonomy" id="318479"/>
    <lineage>
        <taxon>Eukaryota</taxon>
        <taxon>Metazoa</taxon>
        <taxon>Ecdysozoa</taxon>
        <taxon>Nematoda</taxon>
        <taxon>Chromadorea</taxon>
        <taxon>Rhabditida</taxon>
        <taxon>Spirurina</taxon>
        <taxon>Dracunculoidea</taxon>
        <taxon>Dracunculidae</taxon>
        <taxon>Dracunculus</taxon>
    </lineage>
</organism>
<reference evidence="2 4" key="2">
    <citation type="submission" date="2018-11" db="EMBL/GenBank/DDBJ databases">
        <authorList>
            <consortium name="Pathogen Informatics"/>
        </authorList>
    </citation>
    <scope>NUCLEOTIDE SEQUENCE [LARGE SCALE GENOMIC DNA]</scope>
</reference>
<dbReference type="Proteomes" id="UP000274756">
    <property type="component" value="Unassembled WGS sequence"/>
</dbReference>
<dbReference type="SMART" id="SM00212">
    <property type="entry name" value="UBCc"/>
    <property type="match status" value="1"/>
</dbReference>
<proteinExistence type="predicted"/>
<dbReference type="WBParaSite" id="DME_0000731601-mRNA-1">
    <property type="protein sequence ID" value="DME_0000731601-mRNA-1"/>
    <property type="gene ID" value="DME_0000731601"/>
</dbReference>
<dbReference type="PROSITE" id="PS50127">
    <property type="entry name" value="UBC_2"/>
    <property type="match status" value="1"/>
</dbReference>
<evidence type="ECO:0000313" key="2">
    <source>
        <dbReference type="EMBL" id="VDN59979.1"/>
    </source>
</evidence>
<keyword evidence="4" id="KW-1185">Reference proteome</keyword>
<reference evidence="5" key="1">
    <citation type="submission" date="2017-02" db="UniProtKB">
        <authorList>
            <consortium name="WormBaseParasite"/>
        </authorList>
    </citation>
    <scope>IDENTIFICATION</scope>
</reference>